<feature type="transmembrane region" description="Helical" evidence="1">
    <location>
        <begin position="15"/>
        <end position="34"/>
    </location>
</feature>
<evidence type="ECO:0000313" key="2">
    <source>
        <dbReference type="EMBL" id="KAL3513327.1"/>
    </source>
</evidence>
<accession>A0ABD2Z1D9</accession>
<evidence type="ECO:0000256" key="1">
    <source>
        <dbReference type="SAM" id="Phobius"/>
    </source>
</evidence>
<dbReference type="EMBL" id="JBJUIK010000011">
    <property type="protein sequence ID" value="KAL3513327.1"/>
    <property type="molecule type" value="Genomic_DNA"/>
</dbReference>
<dbReference type="Proteomes" id="UP001630127">
    <property type="component" value="Unassembled WGS sequence"/>
</dbReference>
<reference evidence="2 3" key="1">
    <citation type="submission" date="2024-11" db="EMBL/GenBank/DDBJ databases">
        <title>A near-complete genome assembly of Cinchona calisaya.</title>
        <authorList>
            <person name="Lian D.C."/>
            <person name="Zhao X.W."/>
            <person name="Wei L."/>
        </authorList>
    </citation>
    <scope>NUCLEOTIDE SEQUENCE [LARGE SCALE GENOMIC DNA]</scope>
    <source>
        <tissue evidence="2">Nenye</tissue>
    </source>
</reference>
<sequence>MLLRLMGHGRVRHAFIWNWISANLGMAVSMLVIVKRIGGNRLNMRKFQYCGFCHKVGHSEVKCLIKYPQLKNPLKPDNEGSLNPNLNMVPFSNPNSVLGNNPRNLAAIENIKKISA</sequence>
<dbReference type="AlphaFoldDB" id="A0ABD2Z1D9"/>
<keyword evidence="1" id="KW-1133">Transmembrane helix</keyword>
<name>A0ABD2Z1D9_9GENT</name>
<organism evidence="2 3">
    <name type="scientific">Cinchona calisaya</name>
    <dbReference type="NCBI Taxonomy" id="153742"/>
    <lineage>
        <taxon>Eukaryota</taxon>
        <taxon>Viridiplantae</taxon>
        <taxon>Streptophyta</taxon>
        <taxon>Embryophyta</taxon>
        <taxon>Tracheophyta</taxon>
        <taxon>Spermatophyta</taxon>
        <taxon>Magnoliopsida</taxon>
        <taxon>eudicotyledons</taxon>
        <taxon>Gunneridae</taxon>
        <taxon>Pentapetalae</taxon>
        <taxon>asterids</taxon>
        <taxon>lamiids</taxon>
        <taxon>Gentianales</taxon>
        <taxon>Rubiaceae</taxon>
        <taxon>Cinchonoideae</taxon>
        <taxon>Cinchoneae</taxon>
        <taxon>Cinchona</taxon>
    </lineage>
</organism>
<protein>
    <submittedName>
        <fullName evidence="2">Uncharacterized protein</fullName>
    </submittedName>
</protein>
<keyword evidence="3" id="KW-1185">Reference proteome</keyword>
<keyword evidence="1" id="KW-0472">Membrane</keyword>
<comment type="caution">
    <text evidence="2">The sequence shown here is derived from an EMBL/GenBank/DDBJ whole genome shotgun (WGS) entry which is preliminary data.</text>
</comment>
<evidence type="ECO:0000313" key="3">
    <source>
        <dbReference type="Proteomes" id="UP001630127"/>
    </source>
</evidence>
<gene>
    <name evidence="2" type="ORF">ACH5RR_026044</name>
</gene>
<keyword evidence="1" id="KW-0812">Transmembrane</keyword>
<proteinExistence type="predicted"/>